<evidence type="ECO:0000256" key="4">
    <source>
        <dbReference type="ARBA" id="ARBA00023136"/>
    </source>
</evidence>
<feature type="transmembrane region" description="Helical" evidence="5">
    <location>
        <begin position="89"/>
        <end position="109"/>
    </location>
</feature>
<evidence type="ECO:0000256" key="5">
    <source>
        <dbReference type="SAM" id="Phobius"/>
    </source>
</evidence>
<evidence type="ECO:0000256" key="2">
    <source>
        <dbReference type="ARBA" id="ARBA00022692"/>
    </source>
</evidence>
<evidence type="ECO:0000256" key="3">
    <source>
        <dbReference type="ARBA" id="ARBA00022989"/>
    </source>
</evidence>
<feature type="transmembrane region" description="Helical" evidence="5">
    <location>
        <begin position="64"/>
        <end position="83"/>
    </location>
</feature>
<dbReference type="PANTHER" id="PTHR43359">
    <property type="entry name" value="FORMATE HYDROGENLYASE SUBUNIT 4"/>
    <property type="match status" value="1"/>
</dbReference>
<feature type="transmembrane region" description="Helical" evidence="5">
    <location>
        <begin position="6"/>
        <end position="25"/>
    </location>
</feature>
<feature type="transmembrane region" description="Helical" evidence="5">
    <location>
        <begin position="261"/>
        <end position="283"/>
    </location>
</feature>
<proteinExistence type="predicted"/>
<dbReference type="EMBL" id="QMQV01000007">
    <property type="protein sequence ID" value="RLE50367.1"/>
    <property type="molecule type" value="Genomic_DNA"/>
</dbReference>
<feature type="transmembrane region" description="Helical" evidence="5">
    <location>
        <begin position="217"/>
        <end position="249"/>
    </location>
</feature>
<evidence type="ECO:0000256" key="1">
    <source>
        <dbReference type="ARBA" id="ARBA00004141"/>
    </source>
</evidence>
<evidence type="ECO:0000313" key="7">
    <source>
        <dbReference type="Proteomes" id="UP000278475"/>
    </source>
</evidence>
<comment type="subcellular location">
    <subcellularLocation>
        <location evidence="1">Membrane</location>
        <topology evidence="1">Multi-pass membrane protein</topology>
    </subcellularLocation>
</comment>
<organism evidence="6 7">
    <name type="scientific">Thermoproteota archaeon</name>
    <dbReference type="NCBI Taxonomy" id="2056631"/>
    <lineage>
        <taxon>Archaea</taxon>
        <taxon>Thermoproteota</taxon>
    </lineage>
</organism>
<dbReference type="Proteomes" id="UP000278475">
    <property type="component" value="Unassembled WGS sequence"/>
</dbReference>
<dbReference type="InterPro" id="IPR052561">
    <property type="entry name" value="ComplexI_Subunit1"/>
</dbReference>
<protein>
    <submittedName>
        <fullName evidence="6">NADH-quinone oxidoreductase subunit H</fullName>
    </submittedName>
</protein>
<dbReference type="AlphaFoldDB" id="A0A497ET11"/>
<accession>A0A497ET11</accession>
<name>A0A497ET11_9CREN</name>
<dbReference type="GO" id="GO:0005886">
    <property type="term" value="C:plasma membrane"/>
    <property type="evidence" value="ECO:0007669"/>
    <property type="project" value="TreeGrafter"/>
</dbReference>
<gene>
    <name evidence="6" type="ORF">DRJ31_01575</name>
</gene>
<dbReference type="PANTHER" id="PTHR43359:SF1">
    <property type="entry name" value="FORMATE HYDROGENLYASE SUBUNIT 4-RELATED"/>
    <property type="match status" value="1"/>
</dbReference>
<evidence type="ECO:0000313" key="6">
    <source>
        <dbReference type="EMBL" id="RLE50367.1"/>
    </source>
</evidence>
<keyword evidence="3 5" id="KW-1133">Transmembrane helix</keyword>
<reference evidence="6 7" key="1">
    <citation type="submission" date="2018-06" db="EMBL/GenBank/DDBJ databases">
        <title>Extensive metabolic versatility and redundancy in microbially diverse, dynamic hydrothermal sediments.</title>
        <authorList>
            <person name="Dombrowski N."/>
            <person name="Teske A."/>
            <person name="Baker B.J."/>
        </authorList>
    </citation>
    <scope>NUCLEOTIDE SEQUENCE [LARGE SCALE GENOMIC DNA]</scope>
    <source>
        <strain evidence="6">B66_G16</strain>
    </source>
</reference>
<feature type="transmembrane region" description="Helical" evidence="5">
    <location>
        <begin position="154"/>
        <end position="172"/>
    </location>
</feature>
<feature type="transmembrane region" description="Helical" evidence="5">
    <location>
        <begin position="121"/>
        <end position="142"/>
    </location>
</feature>
<keyword evidence="2 5" id="KW-0812">Transmembrane</keyword>
<dbReference type="InterPro" id="IPR001694">
    <property type="entry name" value="NADH_UbQ_OxRdtase_su1/FPO"/>
</dbReference>
<keyword evidence="4 5" id="KW-0472">Membrane</keyword>
<comment type="caution">
    <text evidence="6">The sequence shown here is derived from an EMBL/GenBank/DDBJ whole genome shotgun (WGS) entry which is preliminary data.</text>
</comment>
<dbReference type="Pfam" id="PF00146">
    <property type="entry name" value="NADHdh"/>
    <property type="match status" value="1"/>
</dbReference>
<sequence>MIQALVSSIVLIILAPFIGGLLCGIDRKLTARMQNRIGPPILQPFYDVLKLWGKQPMISSSLQPVLASSYFLFSVVALALLVFRQDLLLAIFTMALADVSLVLGSFSARSPYSYIGGRRELLQILSYEPILILTAVGFYLLIKSFVIENLFKAGITPIAYLPGFFLALLLVLPIEARKSPFDISASHHAHQEIVRGVFTEFSGFNLALIELGHWVKLIFFLSILALFFTPNLILGSFIAFIAFFASMLIDNIFARLTWKSMLKITWSVGLALILVNIALLLHLGV</sequence>